<feature type="transmembrane region" description="Helical" evidence="8">
    <location>
        <begin position="201"/>
        <end position="223"/>
    </location>
</feature>
<keyword evidence="6 8" id="KW-1133">Transmembrane helix</keyword>
<keyword evidence="7 8" id="KW-0472">Membrane</keyword>
<feature type="transmembrane region" description="Helical" evidence="8">
    <location>
        <begin position="256"/>
        <end position="278"/>
    </location>
</feature>
<feature type="transmembrane region" description="Helical" evidence="8">
    <location>
        <begin position="319"/>
        <end position="346"/>
    </location>
</feature>
<evidence type="ECO:0000256" key="8">
    <source>
        <dbReference type="SAM" id="Phobius"/>
    </source>
</evidence>
<protein>
    <submittedName>
        <fullName evidence="10">Aste57867_291 protein</fullName>
    </submittedName>
</protein>
<dbReference type="OrthoDB" id="10254418at2759"/>
<feature type="transmembrane region" description="Helical" evidence="8">
    <location>
        <begin position="52"/>
        <end position="72"/>
    </location>
</feature>
<feature type="transmembrane region" description="Helical" evidence="8">
    <location>
        <begin position="290"/>
        <end position="307"/>
    </location>
</feature>
<gene>
    <name evidence="10" type="primary">Aste57867_291</name>
    <name evidence="9" type="ORF">As57867_000291</name>
    <name evidence="10" type="ORF">ASTE57867_291</name>
</gene>
<evidence type="ECO:0000313" key="10">
    <source>
        <dbReference type="EMBL" id="VFT77517.1"/>
    </source>
</evidence>
<dbReference type="Proteomes" id="UP000332933">
    <property type="component" value="Unassembled WGS sequence"/>
</dbReference>
<evidence type="ECO:0000256" key="6">
    <source>
        <dbReference type="ARBA" id="ARBA00022989"/>
    </source>
</evidence>
<dbReference type="EMBL" id="CAADRA010000012">
    <property type="protein sequence ID" value="VFT77517.1"/>
    <property type="molecule type" value="Genomic_DNA"/>
</dbReference>
<feature type="transmembrane region" description="Helical" evidence="8">
    <location>
        <begin position="166"/>
        <end position="189"/>
    </location>
</feature>
<organism evidence="10 11">
    <name type="scientific">Aphanomyces stellatus</name>
    <dbReference type="NCBI Taxonomy" id="120398"/>
    <lineage>
        <taxon>Eukaryota</taxon>
        <taxon>Sar</taxon>
        <taxon>Stramenopiles</taxon>
        <taxon>Oomycota</taxon>
        <taxon>Saprolegniomycetes</taxon>
        <taxon>Saprolegniales</taxon>
        <taxon>Verrucalvaceae</taxon>
        <taxon>Aphanomyces</taxon>
    </lineage>
</organism>
<feature type="transmembrane region" description="Helical" evidence="8">
    <location>
        <begin position="12"/>
        <end position="32"/>
    </location>
</feature>
<dbReference type="GO" id="GO:0005886">
    <property type="term" value="C:plasma membrane"/>
    <property type="evidence" value="ECO:0007669"/>
    <property type="project" value="UniProtKB-SubCell"/>
</dbReference>
<keyword evidence="11" id="KW-1185">Reference proteome</keyword>
<reference evidence="10 11" key="1">
    <citation type="submission" date="2019-03" db="EMBL/GenBank/DDBJ databases">
        <authorList>
            <person name="Gaulin E."/>
            <person name="Dumas B."/>
        </authorList>
    </citation>
    <scope>NUCLEOTIDE SEQUENCE [LARGE SCALE GENOMIC DNA]</scope>
    <source>
        <strain evidence="10">CBS 568.67</strain>
    </source>
</reference>
<keyword evidence="4" id="KW-0997">Cell inner membrane</keyword>
<feature type="transmembrane region" description="Helical" evidence="8">
    <location>
        <begin position="124"/>
        <end position="146"/>
    </location>
</feature>
<comment type="subcellular location">
    <subcellularLocation>
        <location evidence="1">Cell inner membrane</location>
        <topology evidence="1">Multi-pass membrane protein</topology>
    </subcellularLocation>
</comment>
<keyword evidence="2" id="KW-0813">Transport</keyword>
<evidence type="ECO:0000256" key="2">
    <source>
        <dbReference type="ARBA" id="ARBA00022448"/>
    </source>
</evidence>
<evidence type="ECO:0000313" key="11">
    <source>
        <dbReference type="Proteomes" id="UP000332933"/>
    </source>
</evidence>
<accession>A0A485K2F8</accession>
<evidence type="ECO:0000256" key="1">
    <source>
        <dbReference type="ARBA" id="ARBA00004429"/>
    </source>
</evidence>
<evidence type="ECO:0000256" key="5">
    <source>
        <dbReference type="ARBA" id="ARBA00022692"/>
    </source>
</evidence>
<proteinExistence type="predicted"/>
<dbReference type="InterPro" id="IPR007272">
    <property type="entry name" value="Sulf_transp_TsuA/YedE"/>
</dbReference>
<keyword evidence="3" id="KW-1003">Cell membrane</keyword>
<dbReference type="EMBL" id="VJMH01000012">
    <property type="protein sequence ID" value="KAF0720465.1"/>
    <property type="molecule type" value="Genomic_DNA"/>
</dbReference>
<evidence type="ECO:0000256" key="7">
    <source>
        <dbReference type="ARBA" id="ARBA00023136"/>
    </source>
</evidence>
<dbReference type="Pfam" id="PF04143">
    <property type="entry name" value="Sulf_transp"/>
    <property type="match status" value="1"/>
</dbReference>
<evidence type="ECO:0000256" key="4">
    <source>
        <dbReference type="ARBA" id="ARBA00022519"/>
    </source>
</evidence>
<evidence type="ECO:0000256" key="3">
    <source>
        <dbReference type="ARBA" id="ARBA00022475"/>
    </source>
</evidence>
<evidence type="ECO:0000313" key="9">
    <source>
        <dbReference type="EMBL" id="KAF0720465.1"/>
    </source>
</evidence>
<name>A0A485K2F8_9STRA</name>
<dbReference type="PANTHER" id="PTHR30574:SF1">
    <property type="entry name" value="SULPHUR TRANSPORT DOMAIN-CONTAINING PROTEIN"/>
    <property type="match status" value="1"/>
</dbReference>
<feature type="transmembrane region" description="Helical" evidence="8">
    <location>
        <begin position="93"/>
        <end position="112"/>
    </location>
</feature>
<keyword evidence="5 8" id="KW-0812">Transmembrane</keyword>
<dbReference type="PANTHER" id="PTHR30574">
    <property type="entry name" value="INNER MEMBRANE PROTEIN YEDE"/>
    <property type="match status" value="1"/>
</dbReference>
<reference evidence="9" key="2">
    <citation type="submission" date="2019-06" db="EMBL/GenBank/DDBJ databases">
        <title>Genomics analysis of Aphanomyces spp. identifies a new class of oomycete effector associated with host adaptation.</title>
        <authorList>
            <person name="Gaulin E."/>
        </authorList>
    </citation>
    <scope>NUCLEOTIDE SEQUENCE</scope>
    <source>
        <strain evidence="9">CBS 578.67</strain>
    </source>
</reference>
<dbReference type="AlphaFoldDB" id="A0A485K2F8"/>
<sequence>MKEPTKKTTSPTLWSTSTGIMVATGVVFGYAMNKGQVHLPSVIQDQMSFGRFTMMKLFLAALGTSATSKAAFRALHPAAFEGIQEERASEPSHAAVLAAGGLILGAGMTLSGSCPGSVYVQLGAGIPSAVPVFAGALAGTLLFGFLQPMITQWQQGKARVQSTLHVSTAIQCIVGVALIGASAGLELIFPESLYPVSASPTWSPTVAGVVVGALQLPLVFFLGRSLGSISSYKIIVGRTVDAVRHVFGCFPVDMPLIADLSTLLFVIGVVAGSMAAGAPSPASLAAGPPTPLALVGGVLLGFGANLASGCTSGHGFSGVAMLMTSSMIVLPCIFAGAMGTALVSYLL</sequence>